<evidence type="ECO:0008006" key="3">
    <source>
        <dbReference type="Google" id="ProtNLM"/>
    </source>
</evidence>
<dbReference type="EMBL" id="JANBOJ010000075">
    <property type="protein sequence ID" value="KAJ1723251.1"/>
    <property type="molecule type" value="Genomic_DNA"/>
</dbReference>
<organism evidence="1 2">
    <name type="scientific">Coemansia erecta</name>
    <dbReference type="NCBI Taxonomy" id="147472"/>
    <lineage>
        <taxon>Eukaryota</taxon>
        <taxon>Fungi</taxon>
        <taxon>Fungi incertae sedis</taxon>
        <taxon>Zoopagomycota</taxon>
        <taxon>Kickxellomycotina</taxon>
        <taxon>Kickxellomycetes</taxon>
        <taxon>Kickxellales</taxon>
        <taxon>Kickxellaceae</taxon>
        <taxon>Coemansia</taxon>
    </lineage>
</organism>
<protein>
    <recommendedName>
        <fullName evidence="3">BRCT domain-containing protein</fullName>
    </recommendedName>
</protein>
<gene>
    <name evidence="1" type="ORF">LPJ53_002416</name>
</gene>
<keyword evidence="2" id="KW-1185">Reference proteome</keyword>
<evidence type="ECO:0000313" key="2">
    <source>
        <dbReference type="Proteomes" id="UP001149813"/>
    </source>
</evidence>
<sequence length="225" mass="25115">MNLFDGDCAWFAPNVPAAHVHAWLSDNGVQIKDARKSSIIKYYFSNSLDDDTTLELIRSPQHVVYRSTWIADSVQRRTKQPVGPYALNQRSSTVASAVVHASPVTSVRAHIARRSGFTPHQHRHDLQTPYRRPRSVAGITNEFYSPTGMSVDRYLESLDETRSIASSRHSGASSIISGYGRRQHIVSRFVINADQQTRTSILMGVADFTPNENGFVAYKIPKLAS</sequence>
<comment type="caution">
    <text evidence="1">The sequence shown here is derived from an EMBL/GenBank/DDBJ whole genome shotgun (WGS) entry which is preliminary data.</text>
</comment>
<evidence type="ECO:0000313" key="1">
    <source>
        <dbReference type="EMBL" id="KAJ1723251.1"/>
    </source>
</evidence>
<dbReference type="OrthoDB" id="5572064at2759"/>
<dbReference type="Proteomes" id="UP001149813">
    <property type="component" value="Unassembled WGS sequence"/>
</dbReference>
<reference evidence="1" key="1">
    <citation type="submission" date="2022-07" db="EMBL/GenBank/DDBJ databases">
        <title>Phylogenomic reconstructions and comparative analyses of Kickxellomycotina fungi.</title>
        <authorList>
            <person name="Reynolds N.K."/>
            <person name="Stajich J.E."/>
            <person name="Barry K."/>
            <person name="Grigoriev I.V."/>
            <person name="Crous P."/>
            <person name="Smith M.E."/>
        </authorList>
    </citation>
    <scope>NUCLEOTIDE SEQUENCE</scope>
    <source>
        <strain evidence="1">NBRC 32514</strain>
    </source>
</reference>
<accession>A0A9W8CT31</accession>
<proteinExistence type="predicted"/>
<name>A0A9W8CT31_9FUNG</name>
<dbReference type="AlphaFoldDB" id="A0A9W8CT31"/>